<dbReference type="InterPro" id="IPR003593">
    <property type="entry name" value="AAA+_ATPase"/>
</dbReference>
<dbReference type="PROSITE" id="PS00211">
    <property type="entry name" value="ABC_TRANSPORTER_1"/>
    <property type="match status" value="1"/>
</dbReference>
<dbReference type="InterPro" id="IPR017871">
    <property type="entry name" value="ABC_transporter-like_CS"/>
</dbReference>
<dbReference type="InterPro" id="IPR003439">
    <property type="entry name" value="ABC_transporter-like_ATP-bd"/>
</dbReference>
<dbReference type="Proteomes" id="UP000297597">
    <property type="component" value="Unassembled WGS sequence"/>
</dbReference>
<keyword evidence="1" id="KW-0547">Nucleotide-binding</keyword>
<name>A0A4Y7RQN5_9FIRM</name>
<organism evidence="4 5">
    <name type="scientific">Pelotomaculum propionicicum</name>
    <dbReference type="NCBI Taxonomy" id="258475"/>
    <lineage>
        <taxon>Bacteria</taxon>
        <taxon>Bacillati</taxon>
        <taxon>Bacillota</taxon>
        <taxon>Clostridia</taxon>
        <taxon>Eubacteriales</taxon>
        <taxon>Desulfotomaculaceae</taxon>
        <taxon>Pelotomaculum</taxon>
    </lineage>
</organism>
<dbReference type="SUPFAM" id="SSF52540">
    <property type="entry name" value="P-loop containing nucleoside triphosphate hydrolases"/>
    <property type="match status" value="1"/>
</dbReference>
<sequence length="212" mass="23881">MIVELRKFKARHGGQAAWFNYPDLELEQGQCVVLMGKTGCGKTTLLNALFQYSFPGEVDYEKAEILGVDWRDRGKNSYGLVSYMPQYAQSGLNPSLTVGEQIDLVRRCCFHPVENPYAYFEELGLKKDITERYPFEISGGMKQRVALLLGFIKKPALFVLDEPSSALDYITLVKTVNFLKRRKEESCAILMVSHHSGFAAGIADKVKVLREG</sequence>
<proteinExistence type="predicted"/>
<gene>
    <name evidence="4" type="primary">glnQ_2</name>
    <name evidence="4" type="ORF">Pmgp_01998</name>
</gene>
<dbReference type="InterPro" id="IPR027417">
    <property type="entry name" value="P-loop_NTPase"/>
</dbReference>
<comment type="caution">
    <text evidence="4">The sequence shown here is derived from an EMBL/GenBank/DDBJ whole genome shotgun (WGS) entry which is preliminary data.</text>
</comment>
<dbReference type="SMART" id="SM00382">
    <property type="entry name" value="AAA"/>
    <property type="match status" value="1"/>
</dbReference>
<dbReference type="OrthoDB" id="9806285at2"/>
<accession>A0A4Y7RQN5</accession>
<feature type="domain" description="ABC transporter" evidence="3">
    <location>
        <begin position="3"/>
        <end position="212"/>
    </location>
</feature>
<dbReference type="GO" id="GO:0005524">
    <property type="term" value="F:ATP binding"/>
    <property type="evidence" value="ECO:0007669"/>
    <property type="project" value="UniProtKB-KW"/>
</dbReference>
<dbReference type="PANTHER" id="PTHR43067:SF3">
    <property type="entry name" value="MALTOSE ABC TRANSPORTER, ATP-BINDING PROTEIN"/>
    <property type="match status" value="1"/>
</dbReference>
<dbReference type="AlphaFoldDB" id="A0A4Y7RQN5"/>
<protein>
    <submittedName>
        <fullName evidence="4">Glutamine transport ATP-binding protein GlnQ</fullName>
    </submittedName>
</protein>
<dbReference type="PROSITE" id="PS50893">
    <property type="entry name" value="ABC_TRANSPORTER_2"/>
    <property type="match status" value="1"/>
</dbReference>
<keyword evidence="5" id="KW-1185">Reference proteome</keyword>
<dbReference type="GO" id="GO:0016887">
    <property type="term" value="F:ATP hydrolysis activity"/>
    <property type="evidence" value="ECO:0007669"/>
    <property type="project" value="InterPro"/>
</dbReference>
<dbReference type="Gene3D" id="3.40.50.300">
    <property type="entry name" value="P-loop containing nucleotide triphosphate hydrolases"/>
    <property type="match status" value="1"/>
</dbReference>
<dbReference type="PANTHER" id="PTHR43067">
    <property type="entry name" value="OLIGOPEPTIDE/DIPEPTIDE ABC TRANSPORTER, ATPASE SUBUNIT"/>
    <property type="match status" value="1"/>
</dbReference>
<evidence type="ECO:0000259" key="3">
    <source>
        <dbReference type="PROSITE" id="PS50893"/>
    </source>
</evidence>
<evidence type="ECO:0000313" key="5">
    <source>
        <dbReference type="Proteomes" id="UP000297597"/>
    </source>
</evidence>
<evidence type="ECO:0000256" key="1">
    <source>
        <dbReference type="ARBA" id="ARBA00022741"/>
    </source>
</evidence>
<reference evidence="4 5" key="1">
    <citation type="journal article" date="2018" name="Environ. Microbiol.">
        <title>Novel energy conservation strategies and behaviour of Pelotomaculum schinkii driving syntrophic propionate catabolism.</title>
        <authorList>
            <person name="Hidalgo-Ahumada C.A.P."/>
            <person name="Nobu M.K."/>
            <person name="Narihiro T."/>
            <person name="Tamaki H."/>
            <person name="Liu W.T."/>
            <person name="Kamagata Y."/>
            <person name="Stams A.J.M."/>
            <person name="Imachi H."/>
            <person name="Sousa D.Z."/>
        </authorList>
    </citation>
    <scope>NUCLEOTIDE SEQUENCE [LARGE SCALE GENOMIC DNA]</scope>
    <source>
        <strain evidence="4 5">MGP</strain>
    </source>
</reference>
<evidence type="ECO:0000313" key="4">
    <source>
        <dbReference type="EMBL" id="TEB10982.1"/>
    </source>
</evidence>
<evidence type="ECO:0000256" key="2">
    <source>
        <dbReference type="ARBA" id="ARBA00022840"/>
    </source>
</evidence>
<dbReference type="Pfam" id="PF00005">
    <property type="entry name" value="ABC_tran"/>
    <property type="match status" value="1"/>
</dbReference>
<dbReference type="RefSeq" id="WP_134213839.1">
    <property type="nucleotide sequence ID" value="NZ_QFFZ01000019.1"/>
</dbReference>
<dbReference type="EMBL" id="QFFZ01000019">
    <property type="protein sequence ID" value="TEB10982.1"/>
    <property type="molecule type" value="Genomic_DNA"/>
</dbReference>
<keyword evidence="2 4" id="KW-0067">ATP-binding</keyword>